<comment type="caution">
    <text evidence="6">The sequence shown here is derived from an EMBL/GenBank/DDBJ whole genome shotgun (WGS) entry which is preliminary data.</text>
</comment>
<proteinExistence type="inferred from homology"/>
<evidence type="ECO:0000256" key="3">
    <source>
        <dbReference type="ARBA" id="ARBA00023274"/>
    </source>
</evidence>
<evidence type="ECO:0000313" key="7">
    <source>
        <dbReference type="Proteomes" id="UP000178585"/>
    </source>
</evidence>
<dbReference type="Proteomes" id="UP000178585">
    <property type="component" value="Unassembled WGS sequence"/>
</dbReference>
<dbReference type="AlphaFoldDB" id="A0A1F4XYL1"/>
<evidence type="ECO:0000256" key="2">
    <source>
        <dbReference type="ARBA" id="ARBA00022980"/>
    </source>
</evidence>
<dbReference type="GO" id="GO:0005840">
    <property type="term" value="C:ribosome"/>
    <property type="evidence" value="ECO:0007669"/>
    <property type="project" value="UniProtKB-KW"/>
</dbReference>
<name>A0A1F4XYL1_9BACT</name>
<sequence>MSKKLNLTKHSAEELHTLATSKREELRALRFSSSGSKNRDVKLARKLRREVARTLTAVSILRRAQNK</sequence>
<protein>
    <recommendedName>
        <fullName evidence="4">Large ribosomal subunit protein uL29</fullName>
    </recommendedName>
    <alternativeName>
        <fullName evidence="5">50S ribosomal protein L29</fullName>
    </alternativeName>
</protein>
<dbReference type="InterPro" id="IPR001854">
    <property type="entry name" value="Ribosomal_uL29"/>
</dbReference>
<evidence type="ECO:0000256" key="5">
    <source>
        <dbReference type="ARBA" id="ARBA00035476"/>
    </source>
</evidence>
<dbReference type="Gene3D" id="1.10.287.310">
    <property type="match status" value="1"/>
</dbReference>
<dbReference type="STRING" id="1797245.A2949_00915"/>
<comment type="similarity">
    <text evidence="1">Belongs to the universal ribosomal protein uL29 family.</text>
</comment>
<keyword evidence="3" id="KW-0687">Ribonucleoprotein</keyword>
<keyword evidence="2 6" id="KW-0689">Ribosomal protein</keyword>
<dbReference type="GO" id="GO:1990904">
    <property type="term" value="C:ribonucleoprotein complex"/>
    <property type="evidence" value="ECO:0007669"/>
    <property type="project" value="UniProtKB-KW"/>
</dbReference>
<dbReference type="NCBIfam" id="TIGR00012">
    <property type="entry name" value="L29"/>
    <property type="match status" value="1"/>
</dbReference>
<dbReference type="InterPro" id="IPR036049">
    <property type="entry name" value="Ribosomal_uL29_sf"/>
</dbReference>
<gene>
    <name evidence="6" type="ORF">A2949_00915</name>
</gene>
<organism evidence="6 7">
    <name type="scientific">Candidatus Adlerbacteria bacterium RIFCSPLOWO2_01_FULL_54_21b</name>
    <dbReference type="NCBI Taxonomy" id="1797245"/>
    <lineage>
        <taxon>Bacteria</taxon>
        <taxon>Candidatus Adleribacteriota</taxon>
    </lineage>
</organism>
<dbReference type="Pfam" id="PF00831">
    <property type="entry name" value="Ribosomal_L29"/>
    <property type="match status" value="1"/>
</dbReference>
<dbReference type="SUPFAM" id="SSF46561">
    <property type="entry name" value="Ribosomal protein L29 (L29p)"/>
    <property type="match status" value="1"/>
</dbReference>
<evidence type="ECO:0000256" key="1">
    <source>
        <dbReference type="ARBA" id="ARBA00009254"/>
    </source>
</evidence>
<evidence type="ECO:0000256" key="4">
    <source>
        <dbReference type="ARBA" id="ARBA00035204"/>
    </source>
</evidence>
<dbReference type="EMBL" id="MEWZ01000014">
    <property type="protein sequence ID" value="OGC86779.1"/>
    <property type="molecule type" value="Genomic_DNA"/>
</dbReference>
<evidence type="ECO:0000313" key="6">
    <source>
        <dbReference type="EMBL" id="OGC86779.1"/>
    </source>
</evidence>
<dbReference type="GO" id="GO:0003735">
    <property type="term" value="F:structural constituent of ribosome"/>
    <property type="evidence" value="ECO:0007669"/>
    <property type="project" value="InterPro"/>
</dbReference>
<reference evidence="6 7" key="1">
    <citation type="journal article" date="2016" name="Nat. Commun.">
        <title>Thousands of microbial genomes shed light on interconnected biogeochemical processes in an aquifer system.</title>
        <authorList>
            <person name="Anantharaman K."/>
            <person name="Brown C.T."/>
            <person name="Hug L.A."/>
            <person name="Sharon I."/>
            <person name="Castelle C.J."/>
            <person name="Probst A.J."/>
            <person name="Thomas B.C."/>
            <person name="Singh A."/>
            <person name="Wilkins M.J."/>
            <person name="Karaoz U."/>
            <person name="Brodie E.L."/>
            <person name="Williams K.H."/>
            <person name="Hubbard S.S."/>
            <person name="Banfield J.F."/>
        </authorList>
    </citation>
    <scope>NUCLEOTIDE SEQUENCE [LARGE SCALE GENOMIC DNA]</scope>
</reference>
<dbReference type="GO" id="GO:0006412">
    <property type="term" value="P:translation"/>
    <property type="evidence" value="ECO:0007669"/>
    <property type="project" value="InterPro"/>
</dbReference>
<accession>A0A1F4XYL1</accession>